<sequence length="37" mass="4210">MSCGWEMARLFLVGADRVTKVPISATDIVHKEEQYDI</sequence>
<comment type="caution">
    <text evidence="1">The sequence shown here is derived from an EMBL/GenBank/DDBJ whole genome shotgun (WGS) entry which is preliminary data.</text>
</comment>
<reference evidence="1 2" key="1">
    <citation type="submission" date="2019-04" db="EMBL/GenBank/DDBJ databases">
        <authorList>
            <consortium name="Pathogen Informatics"/>
        </authorList>
    </citation>
    <scope>NUCLEOTIDE SEQUENCE [LARGE SCALE GENOMIC DNA]</scope>
    <source>
        <strain evidence="1 2">K36395</strain>
    </source>
</reference>
<proteinExistence type="predicted"/>
<name>A0A8B6J2M9_STRPY</name>
<organism evidence="1 2">
    <name type="scientific">Streptococcus pyogenes</name>
    <dbReference type="NCBI Taxonomy" id="1314"/>
    <lineage>
        <taxon>Bacteria</taxon>
        <taxon>Bacillati</taxon>
        <taxon>Bacillota</taxon>
        <taxon>Bacilli</taxon>
        <taxon>Lactobacillales</taxon>
        <taxon>Streptococcaceae</taxon>
        <taxon>Streptococcus</taxon>
    </lineage>
</organism>
<evidence type="ECO:0000313" key="2">
    <source>
        <dbReference type="Proteomes" id="UP000353394"/>
    </source>
</evidence>
<dbReference type="EMBL" id="CAAIJW010000003">
    <property type="protein sequence ID" value="VHD00701.1"/>
    <property type="molecule type" value="Genomic_DNA"/>
</dbReference>
<dbReference type="Proteomes" id="UP000353394">
    <property type="component" value="Unassembled WGS sequence"/>
</dbReference>
<dbReference type="AlphaFoldDB" id="A0A8B6J2M9"/>
<evidence type="ECO:0000313" key="1">
    <source>
        <dbReference type="EMBL" id="VHD00701.1"/>
    </source>
</evidence>
<gene>
    <name evidence="1" type="ORF">SAMEA1711581_00509</name>
</gene>
<protein>
    <submittedName>
        <fullName evidence="1">Uncharacterized protein</fullName>
    </submittedName>
</protein>
<accession>A0A8B6J2M9</accession>